<dbReference type="PANTHER" id="PTHR43004:SF19">
    <property type="entry name" value="BINDING MONOOXYGENASE, PUTATIVE (JCVI)-RELATED"/>
    <property type="match status" value="1"/>
</dbReference>
<gene>
    <name evidence="6" type="ORF">GCM10010531_03550</name>
</gene>
<evidence type="ECO:0000256" key="1">
    <source>
        <dbReference type="ARBA" id="ARBA00001974"/>
    </source>
</evidence>
<dbReference type="InterPro" id="IPR002938">
    <property type="entry name" value="FAD-bd"/>
</dbReference>
<dbReference type="RefSeq" id="WP_344686772.1">
    <property type="nucleotide sequence ID" value="NZ_BAAAVV010000001.1"/>
</dbReference>
<evidence type="ECO:0000256" key="3">
    <source>
        <dbReference type="ARBA" id="ARBA00022827"/>
    </source>
</evidence>
<dbReference type="SUPFAM" id="SSF51905">
    <property type="entry name" value="FAD/NAD(P)-binding domain"/>
    <property type="match status" value="1"/>
</dbReference>
<evidence type="ECO:0000313" key="7">
    <source>
        <dbReference type="Proteomes" id="UP001499924"/>
    </source>
</evidence>
<reference evidence="7" key="1">
    <citation type="journal article" date="2019" name="Int. J. Syst. Evol. Microbiol.">
        <title>The Global Catalogue of Microorganisms (GCM) 10K type strain sequencing project: providing services to taxonomists for standard genome sequencing and annotation.</title>
        <authorList>
            <consortium name="The Broad Institute Genomics Platform"/>
            <consortium name="The Broad Institute Genome Sequencing Center for Infectious Disease"/>
            <person name="Wu L."/>
            <person name="Ma J."/>
        </authorList>
    </citation>
    <scope>NUCLEOTIDE SEQUENCE [LARGE SCALE GENOMIC DNA]</scope>
    <source>
        <strain evidence="7">JCM 15614</strain>
    </source>
</reference>
<dbReference type="Proteomes" id="UP001499924">
    <property type="component" value="Unassembled WGS sequence"/>
</dbReference>
<dbReference type="Gene3D" id="3.40.30.120">
    <property type="match status" value="1"/>
</dbReference>
<name>A0ABP6NQJ3_9ACTN</name>
<proteinExistence type="predicted"/>
<dbReference type="Gene3D" id="3.30.9.10">
    <property type="entry name" value="D-Amino Acid Oxidase, subunit A, domain 2"/>
    <property type="match status" value="1"/>
</dbReference>
<comment type="caution">
    <text evidence="6">The sequence shown here is derived from an EMBL/GenBank/DDBJ whole genome shotgun (WGS) entry which is preliminary data.</text>
</comment>
<feature type="domain" description="FAD-binding" evidence="5">
    <location>
        <begin position="5"/>
        <end position="352"/>
    </location>
</feature>
<accession>A0ABP6NQJ3</accession>
<dbReference type="GO" id="GO:0004497">
    <property type="term" value="F:monooxygenase activity"/>
    <property type="evidence" value="ECO:0007669"/>
    <property type="project" value="UniProtKB-KW"/>
</dbReference>
<protein>
    <submittedName>
        <fullName evidence="6">FAD-dependent monooxygenase</fullName>
    </submittedName>
</protein>
<evidence type="ECO:0000256" key="2">
    <source>
        <dbReference type="ARBA" id="ARBA00022630"/>
    </source>
</evidence>
<dbReference type="PRINTS" id="PR00420">
    <property type="entry name" value="RNGMNOXGNASE"/>
</dbReference>
<dbReference type="Pfam" id="PF21274">
    <property type="entry name" value="Rng_hyd_C"/>
    <property type="match status" value="1"/>
</dbReference>
<keyword evidence="4" id="KW-0560">Oxidoreductase</keyword>
<dbReference type="Pfam" id="PF01494">
    <property type="entry name" value="FAD_binding_3"/>
    <property type="match status" value="1"/>
</dbReference>
<comment type="cofactor">
    <cofactor evidence="1">
        <name>FAD</name>
        <dbReference type="ChEBI" id="CHEBI:57692"/>
    </cofactor>
</comment>
<dbReference type="EMBL" id="BAAAVV010000001">
    <property type="protein sequence ID" value="GAA3155586.1"/>
    <property type="molecule type" value="Genomic_DNA"/>
</dbReference>
<dbReference type="InterPro" id="IPR050641">
    <property type="entry name" value="RIFMO-like"/>
</dbReference>
<sequence>MADRYQVVIVGGGPVGVGLAVDLGLRGVSCIVVERRDGLSSIPKGQGLSQRTMEHCWNWGVADDLRAARTMPPGWAIGQVTVYGDLMGEFWHAPPARELVAPYYFQANERLPQYRTEEVLRRRLADLPTVESRWGATATSVEQGDEGVRVVVERDGESEVLTGDYVVGCDGGHSLVREQADIERSGTDFDELVALVVFRSKELHRALERFPDRSTYRVLHPDLKGYWMFFGRVDVGEEFFFHAPVPRGATAATFDFAGLLHRAAGFPFALEIDHVGFWDLRVQVATRYRAGRAFIAGDAAHTHPPYGGFGLNNGLEDAANLGWKLAAVLQGWGGDALLESYGLERQPVFRDVGEDIIGGWIRDDRAFLERFDPERDRDEFARAFEEQTKGFGKRLRDFEPHYEGSPVVLGPPGALVSAHGSHTFEARVGHHLPPRPLSSGRDVFEDLGRGFTLLAFGADDGAVRAFEDAAGALGVPLTVVRDTLADGREEYGCRLALVRPDQYVAWAGDDAPDDVDAVFRTVTGRR</sequence>
<keyword evidence="6" id="KW-0503">Monooxygenase</keyword>
<keyword evidence="7" id="KW-1185">Reference proteome</keyword>
<dbReference type="Gene3D" id="3.50.50.60">
    <property type="entry name" value="FAD/NAD(P)-binding domain"/>
    <property type="match status" value="1"/>
</dbReference>
<dbReference type="InterPro" id="IPR036188">
    <property type="entry name" value="FAD/NAD-bd_sf"/>
</dbReference>
<dbReference type="PROSITE" id="PS00977">
    <property type="entry name" value="FAD_G3PDH_1"/>
    <property type="match status" value="1"/>
</dbReference>
<keyword evidence="2" id="KW-0285">Flavoprotein</keyword>
<evidence type="ECO:0000313" key="6">
    <source>
        <dbReference type="EMBL" id="GAA3155586.1"/>
    </source>
</evidence>
<dbReference type="InterPro" id="IPR000447">
    <property type="entry name" value="G3P_DH_FAD-dep"/>
</dbReference>
<keyword evidence="3" id="KW-0274">FAD</keyword>
<evidence type="ECO:0000259" key="5">
    <source>
        <dbReference type="Pfam" id="PF01494"/>
    </source>
</evidence>
<organism evidence="6 7">
    <name type="scientific">Blastococcus jejuensis</name>
    <dbReference type="NCBI Taxonomy" id="351224"/>
    <lineage>
        <taxon>Bacteria</taxon>
        <taxon>Bacillati</taxon>
        <taxon>Actinomycetota</taxon>
        <taxon>Actinomycetes</taxon>
        <taxon>Geodermatophilales</taxon>
        <taxon>Geodermatophilaceae</taxon>
        <taxon>Blastococcus</taxon>
    </lineage>
</organism>
<evidence type="ECO:0000256" key="4">
    <source>
        <dbReference type="ARBA" id="ARBA00023002"/>
    </source>
</evidence>
<dbReference type="PANTHER" id="PTHR43004">
    <property type="entry name" value="TRK SYSTEM POTASSIUM UPTAKE PROTEIN"/>
    <property type="match status" value="1"/>
</dbReference>